<dbReference type="RefSeq" id="WP_150076629.1">
    <property type="nucleotide sequence ID" value="NZ_VWOX01000005.1"/>
</dbReference>
<proteinExistence type="predicted"/>
<feature type="compositionally biased region" description="Polar residues" evidence="1">
    <location>
        <begin position="57"/>
        <end position="86"/>
    </location>
</feature>
<name>A0A5M6DBK0_9BACT</name>
<feature type="region of interest" description="Disordered" evidence="1">
    <location>
        <begin position="57"/>
        <end position="139"/>
    </location>
</feature>
<evidence type="ECO:0000256" key="1">
    <source>
        <dbReference type="SAM" id="MobiDB-lite"/>
    </source>
</evidence>
<gene>
    <name evidence="3" type="ORF">FYK55_11965</name>
</gene>
<evidence type="ECO:0000313" key="4">
    <source>
        <dbReference type="Proteomes" id="UP000324479"/>
    </source>
</evidence>
<feature type="region of interest" description="Disordered" evidence="1">
    <location>
        <begin position="165"/>
        <end position="189"/>
    </location>
</feature>
<keyword evidence="4" id="KW-1185">Reference proteome</keyword>
<feature type="compositionally biased region" description="Polar residues" evidence="1">
    <location>
        <begin position="169"/>
        <end position="189"/>
    </location>
</feature>
<dbReference type="AlphaFoldDB" id="A0A5M6DBK0"/>
<feature type="chain" id="PRO_5024274097" evidence="2">
    <location>
        <begin position="22"/>
        <end position="285"/>
    </location>
</feature>
<feature type="compositionally biased region" description="Low complexity" evidence="1">
    <location>
        <begin position="92"/>
        <end position="104"/>
    </location>
</feature>
<comment type="caution">
    <text evidence="3">The sequence shown here is derived from an EMBL/GenBank/DDBJ whole genome shotgun (WGS) entry which is preliminary data.</text>
</comment>
<sequence length="285" mass="29577">MNRHFKRVVAFATVAAVSVQAVPQADACGRGGRVVRSSGYGYRAPVYSQPARYVQPTYSQPSYSQPAYAQPNYGQPTLGQPSQTQPGVVRSAPAPTRQPQPAAAGIARSANVNPTTQIQSQTTAPASKPGPTKTAATASGLATNTSVDAETSALAALASLAAQSNASQPSTTQSAEPQATSAQPVTTPVETSADAAMHVGRWQAKLPSDVTVSLELAAGGTFAWVVQKDGKTTSFSGQYRITDGRLTLVRSNDLQKMAGSWTEGKNGFTFKLDGANNSGLQFSKA</sequence>
<organism evidence="3 4">
    <name type="scientific">Roseiconus nitratireducens</name>
    <dbReference type="NCBI Taxonomy" id="2605748"/>
    <lineage>
        <taxon>Bacteria</taxon>
        <taxon>Pseudomonadati</taxon>
        <taxon>Planctomycetota</taxon>
        <taxon>Planctomycetia</taxon>
        <taxon>Pirellulales</taxon>
        <taxon>Pirellulaceae</taxon>
        <taxon>Roseiconus</taxon>
    </lineage>
</organism>
<accession>A0A5M6DBK0</accession>
<evidence type="ECO:0000313" key="3">
    <source>
        <dbReference type="EMBL" id="KAA5543876.1"/>
    </source>
</evidence>
<dbReference type="Proteomes" id="UP000324479">
    <property type="component" value="Unassembled WGS sequence"/>
</dbReference>
<feature type="signal peptide" evidence="2">
    <location>
        <begin position="1"/>
        <end position="21"/>
    </location>
</feature>
<protein>
    <submittedName>
        <fullName evidence="3">Uncharacterized protein</fullName>
    </submittedName>
</protein>
<evidence type="ECO:0000256" key="2">
    <source>
        <dbReference type="SAM" id="SignalP"/>
    </source>
</evidence>
<dbReference type="EMBL" id="VWOX01000005">
    <property type="protein sequence ID" value="KAA5543876.1"/>
    <property type="molecule type" value="Genomic_DNA"/>
</dbReference>
<feature type="compositionally biased region" description="Polar residues" evidence="1">
    <location>
        <begin position="110"/>
        <end position="125"/>
    </location>
</feature>
<reference evidence="3 4" key="1">
    <citation type="submission" date="2019-08" db="EMBL/GenBank/DDBJ databases">
        <authorList>
            <person name="Dhanesh K."/>
            <person name="Kumar G."/>
            <person name="Sasikala C."/>
            <person name="Venkata Ramana C."/>
        </authorList>
    </citation>
    <scope>NUCLEOTIDE SEQUENCE [LARGE SCALE GENOMIC DNA]</scope>
    <source>
        <strain evidence="3 4">JC645</strain>
    </source>
</reference>
<keyword evidence="2" id="KW-0732">Signal</keyword>